<dbReference type="AlphaFoldDB" id="A3I0E2"/>
<evidence type="ECO:0000256" key="1">
    <source>
        <dbReference type="SAM" id="Phobius"/>
    </source>
</evidence>
<dbReference type="STRING" id="388413.ALPR1_14954"/>
<gene>
    <name evidence="2" type="ORF">ALPR1_14954</name>
</gene>
<keyword evidence="3" id="KW-1185">Reference proteome</keyword>
<keyword evidence="1" id="KW-0472">Membrane</keyword>
<proteinExistence type="predicted"/>
<accession>A3I0E2</accession>
<dbReference type="Proteomes" id="UP000003919">
    <property type="component" value="Unassembled WGS sequence"/>
</dbReference>
<sequence length="185" mass="22041">MKTRSKKYKLKHDFPFIEICGICSFLILLGISIKSYFNDFEIDWLFIIVGISVGLIFFYWLTNSRNRTIIFENETIKIKPLLKFSAIVLKLNEIQGYRLKETYTRTGLDYNIQLITKENKNYEFIRDAYSNYHRLPAYLKNSGIKYLGTKEITWKYKYIYSRIGVYASIISVILFFLVQLMKILK</sequence>
<keyword evidence="1" id="KW-1133">Transmembrane helix</keyword>
<dbReference type="HOGENOM" id="CLU_1458393_0_0_10"/>
<organism evidence="2 3">
    <name type="scientific">Algoriphagus machipongonensis</name>
    <dbReference type="NCBI Taxonomy" id="388413"/>
    <lineage>
        <taxon>Bacteria</taxon>
        <taxon>Pseudomonadati</taxon>
        <taxon>Bacteroidota</taxon>
        <taxon>Cytophagia</taxon>
        <taxon>Cytophagales</taxon>
        <taxon>Cyclobacteriaceae</taxon>
        <taxon>Algoriphagus</taxon>
    </lineage>
</organism>
<comment type="caution">
    <text evidence="2">The sequence shown here is derived from an EMBL/GenBank/DDBJ whole genome shotgun (WGS) entry which is preliminary data.</text>
</comment>
<reference evidence="2 3" key="1">
    <citation type="journal article" date="2011" name="J. Bacteriol.">
        <title>Complete genome sequence of Algoriphagus sp. PR1, bacterial prey of a colony-forming choanoflagellate.</title>
        <authorList>
            <person name="Alegado R.A."/>
            <person name="Ferriera S."/>
            <person name="Nusbaum C."/>
            <person name="Young S.K."/>
            <person name="Zeng Q."/>
            <person name="Imamovic A."/>
            <person name="Fairclough S.R."/>
            <person name="King N."/>
        </authorList>
    </citation>
    <scope>NUCLEOTIDE SEQUENCE [LARGE SCALE GENOMIC DNA]</scope>
    <source>
        <strain evidence="2 3">PR1</strain>
    </source>
</reference>
<feature type="transmembrane region" description="Helical" evidence="1">
    <location>
        <begin position="12"/>
        <end position="32"/>
    </location>
</feature>
<evidence type="ECO:0000313" key="2">
    <source>
        <dbReference type="EMBL" id="EAZ79938.2"/>
    </source>
</evidence>
<keyword evidence="1" id="KW-0812">Transmembrane</keyword>
<feature type="transmembrane region" description="Helical" evidence="1">
    <location>
        <begin position="44"/>
        <end position="61"/>
    </location>
</feature>
<evidence type="ECO:0000313" key="3">
    <source>
        <dbReference type="Proteomes" id="UP000003919"/>
    </source>
</evidence>
<feature type="transmembrane region" description="Helical" evidence="1">
    <location>
        <begin position="163"/>
        <end position="184"/>
    </location>
</feature>
<name>A3I0E2_9BACT</name>
<dbReference type="EMBL" id="AAXU02000001">
    <property type="protein sequence ID" value="EAZ79938.2"/>
    <property type="molecule type" value="Genomic_DNA"/>
</dbReference>
<protein>
    <submittedName>
        <fullName evidence="2">Uncharacterized protein</fullName>
    </submittedName>
</protein>